<dbReference type="NCBIfam" id="TIGR02937">
    <property type="entry name" value="sigma70-ECF"/>
    <property type="match status" value="1"/>
</dbReference>
<dbReference type="InterPro" id="IPR014284">
    <property type="entry name" value="RNA_pol_sigma-70_dom"/>
</dbReference>
<protein>
    <submittedName>
        <fullName evidence="9">Sigma-70 family RNA polymerase sigma factor</fullName>
    </submittedName>
</protein>
<evidence type="ECO:0000313" key="10">
    <source>
        <dbReference type="Proteomes" id="UP000677152"/>
    </source>
</evidence>
<keyword evidence="4" id="KW-0238">DNA-binding</keyword>
<reference evidence="9" key="1">
    <citation type="submission" date="2021-04" db="EMBL/GenBank/DDBJ databases">
        <title>Genomic sequence of Actinosynnema pretiosum subsp. pretiosum ATCC 31280 (C-14919).</title>
        <authorList>
            <person name="Bai L."/>
            <person name="Wang X."/>
            <person name="Xiao Y."/>
        </authorList>
    </citation>
    <scope>NUCLEOTIDE SEQUENCE</scope>
    <source>
        <strain evidence="9">ATCC 31280</strain>
    </source>
</reference>
<dbReference type="InterPro" id="IPR007627">
    <property type="entry name" value="RNA_pol_sigma70_r2"/>
</dbReference>
<gene>
    <name evidence="9" type="ORF">KCV87_24080</name>
</gene>
<dbReference type="GO" id="GO:0003677">
    <property type="term" value="F:DNA binding"/>
    <property type="evidence" value="ECO:0007669"/>
    <property type="project" value="UniProtKB-KW"/>
</dbReference>
<evidence type="ECO:0000259" key="7">
    <source>
        <dbReference type="Pfam" id="PF04542"/>
    </source>
</evidence>
<keyword evidence="3" id="KW-0731">Sigma factor</keyword>
<feature type="region of interest" description="Disordered" evidence="6">
    <location>
        <begin position="685"/>
        <end position="716"/>
    </location>
</feature>
<feature type="compositionally biased region" description="Low complexity" evidence="6">
    <location>
        <begin position="756"/>
        <end position="785"/>
    </location>
</feature>
<dbReference type="GO" id="GO:0006352">
    <property type="term" value="P:DNA-templated transcription initiation"/>
    <property type="evidence" value="ECO:0007669"/>
    <property type="project" value="InterPro"/>
</dbReference>
<evidence type="ECO:0000256" key="3">
    <source>
        <dbReference type="ARBA" id="ARBA00023082"/>
    </source>
</evidence>
<dbReference type="PANTHER" id="PTHR43133">
    <property type="entry name" value="RNA POLYMERASE ECF-TYPE SIGMA FACTO"/>
    <property type="match status" value="1"/>
</dbReference>
<feature type="domain" description="Putative zinc-finger" evidence="8">
    <location>
        <begin position="198"/>
        <end position="232"/>
    </location>
</feature>
<dbReference type="PANTHER" id="PTHR43133:SF8">
    <property type="entry name" value="RNA POLYMERASE SIGMA FACTOR HI_1459-RELATED"/>
    <property type="match status" value="1"/>
</dbReference>
<comment type="similarity">
    <text evidence="1">Belongs to the sigma-70 factor family. ECF subfamily.</text>
</comment>
<feature type="region of interest" description="Disordered" evidence="6">
    <location>
        <begin position="362"/>
        <end position="488"/>
    </location>
</feature>
<dbReference type="Proteomes" id="UP000677152">
    <property type="component" value="Chromosome"/>
</dbReference>
<evidence type="ECO:0000256" key="1">
    <source>
        <dbReference type="ARBA" id="ARBA00010641"/>
    </source>
</evidence>
<dbReference type="Pfam" id="PF13490">
    <property type="entry name" value="zf-HC2"/>
    <property type="match status" value="1"/>
</dbReference>
<feature type="region of interest" description="Disordered" evidence="6">
    <location>
        <begin position="744"/>
        <end position="834"/>
    </location>
</feature>
<dbReference type="SUPFAM" id="SSF88946">
    <property type="entry name" value="Sigma2 domain of RNA polymerase sigma factors"/>
    <property type="match status" value="1"/>
</dbReference>
<dbReference type="InterPro" id="IPR013324">
    <property type="entry name" value="RNA_pol_sigma_r3/r4-like"/>
</dbReference>
<dbReference type="InterPro" id="IPR036388">
    <property type="entry name" value="WH-like_DNA-bd_sf"/>
</dbReference>
<dbReference type="Gene3D" id="1.10.1740.10">
    <property type="match status" value="1"/>
</dbReference>
<accession>A0AA45L395</accession>
<evidence type="ECO:0000256" key="5">
    <source>
        <dbReference type="ARBA" id="ARBA00023163"/>
    </source>
</evidence>
<feature type="compositionally biased region" description="Low complexity" evidence="6">
    <location>
        <begin position="442"/>
        <end position="454"/>
    </location>
</feature>
<dbReference type="InterPro" id="IPR027383">
    <property type="entry name" value="Znf_put"/>
</dbReference>
<keyword evidence="2" id="KW-0805">Transcription regulation</keyword>
<evidence type="ECO:0000313" key="9">
    <source>
        <dbReference type="EMBL" id="QUF02532.1"/>
    </source>
</evidence>
<sequence length="863" mass="88550">MATVPADVPRPGDAELIESVRGGDVAAYGQLYERHVTAAYNLARQLARSSAEADDLVSEAFSKVLDVLRGGGGPDVAFRAYLLTALRHNAYDKTRRDRKVELSEDVSEVAPEAVSVPFRDTAVAGLERSLAARAFARLPERWQTVLWHTEVEGQSPAEVAPLLGMTANGVSALAYRAREGLKQAYLQVHLAETQAVRCRATVDRLGAWTRAGLSKRETTQVETHLDECSDCRRLAAELADVNGALRAAIAPIVLGAGTAGYLVSSRNSASPAATATAGGLAGNALADSLGGATAQAAEGAANTAGAAGAAGGRSAGASGAAGIAGEVVRAALSGGPRQLLGLAASAAALIVVVVVAIAAPGAGSGPDVAQSPAAEQSSGTPASPGAPVPPASGEADPAPSEVPPSGAPADEDEAPGTVLPPAGTGNGPVSTLDNPPPPPAGDPTTDPDPTTGPTTPEPPDPPDPPKPPLPAALTATWPDDYSLTPGQDPKPLEVVVANSGEVLSEIPVLALTLPEGVRPVGLSRLAAADADDLVECGPVDGPFTCPALRGVDPKGRTSFRLLLVADRTAQGGEITGTLNAGAAVTVKLNVPVKVLPEPDQVALEVHKREYPRWGHSELDITAVNAGSRAAGLELTARAGENVWLKWSRKREACRGGETGLECRTDVRSGGKFRIVVSVYAVRAENPASENPASEEPGQEPGREPAAADGRRGNHRPWVWGEVTVTARIGSASQTIVVPVRAWEYDRGPQHPPSSSTPPTTTTTSSTPPTTTTTTPPPTTTTTTTRPSPPSSTPPSSPPWTPPKTPPPGHTRPTDPPLRQEPASTPPAQVPQEQQAEVVVELPVCTTGEPPVLDEVVTVCRVAT</sequence>
<name>A0AA45L395_9PSEU</name>
<feature type="compositionally biased region" description="Pro residues" evidence="6">
    <location>
        <begin position="786"/>
        <end position="815"/>
    </location>
</feature>
<dbReference type="Gene3D" id="1.10.10.10">
    <property type="entry name" value="Winged helix-like DNA-binding domain superfamily/Winged helix DNA-binding domain"/>
    <property type="match status" value="1"/>
</dbReference>
<evidence type="ECO:0000256" key="4">
    <source>
        <dbReference type="ARBA" id="ARBA00023125"/>
    </source>
</evidence>
<dbReference type="Gene3D" id="1.10.10.1320">
    <property type="entry name" value="Anti-sigma factor, zinc-finger domain"/>
    <property type="match status" value="1"/>
</dbReference>
<dbReference type="GO" id="GO:0016987">
    <property type="term" value="F:sigma factor activity"/>
    <property type="evidence" value="ECO:0007669"/>
    <property type="project" value="UniProtKB-KW"/>
</dbReference>
<keyword evidence="5" id="KW-0804">Transcription</keyword>
<dbReference type="InterPro" id="IPR041916">
    <property type="entry name" value="Anti_sigma_zinc_sf"/>
</dbReference>
<dbReference type="InterPro" id="IPR039425">
    <property type="entry name" value="RNA_pol_sigma-70-like"/>
</dbReference>
<organism evidence="9 10">
    <name type="scientific">Actinosynnema pretiosum subsp. pretiosum</name>
    <dbReference type="NCBI Taxonomy" id="103721"/>
    <lineage>
        <taxon>Bacteria</taxon>
        <taxon>Bacillati</taxon>
        <taxon>Actinomycetota</taxon>
        <taxon>Actinomycetes</taxon>
        <taxon>Pseudonocardiales</taxon>
        <taxon>Pseudonocardiaceae</taxon>
        <taxon>Actinosynnema</taxon>
    </lineage>
</organism>
<evidence type="ECO:0000259" key="8">
    <source>
        <dbReference type="Pfam" id="PF13490"/>
    </source>
</evidence>
<evidence type="ECO:0000256" key="6">
    <source>
        <dbReference type="SAM" id="MobiDB-lite"/>
    </source>
</evidence>
<feature type="domain" description="RNA polymerase sigma-70 region 2" evidence="7">
    <location>
        <begin position="31"/>
        <end position="99"/>
    </location>
</feature>
<dbReference type="SUPFAM" id="SSF88659">
    <property type="entry name" value="Sigma3 and sigma4 domains of RNA polymerase sigma factors"/>
    <property type="match status" value="1"/>
</dbReference>
<dbReference type="Pfam" id="PF04542">
    <property type="entry name" value="Sigma70_r2"/>
    <property type="match status" value="1"/>
</dbReference>
<proteinExistence type="inferred from homology"/>
<dbReference type="InterPro" id="IPR013325">
    <property type="entry name" value="RNA_pol_sigma_r2"/>
</dbReference>
<feature type="compositionally biased region" description="Pro residues" evidence="6">
    <location>
        <begin position="455"/>
        <end position="470"/>
    </location>
</feature>
<dbReference type="EMBL" id="CP073249">
    <property type="protein sequence ID" value="QUF02532.1"/>
    <property type="molecule type" value="Genomic_DNA"/>
</dbReference>
<evidence type="ECO:0000256" key="2">
    <source>
        <dbReference type="ARBA" id="ARBA00023015"/>
    </source>
</evidence>
<dbReference type="AlphaFoldDB" id="A0AA45L395"/>